<dbReference type="AlphaFoldDB" id="A0A6J7GV58"/>
<dbReference type="InterPro" id="IPR009937">
    <property type="entry name" value="Phage_holin_3_6"/>
</dbReference>
<evidence type="ECO:0000256" key="1">
    <source>
        <dbReference type="SAM" id="Phobius"/>
    </source>
</evidence>
<evidence type="ECO:0000313" key="3">
    <source>
        <dbReference type="EMBL" id="CAB4676046.1"/>
    </source>
</evidence>
<protein>
    <submittedName>
        <fullName evidence="4">Unannotated protein</fullName>
    </submittedName>
</protein>
<evidence type="ECO:0000313" key="2">
    <source>
        <dbReference type="EMBL" id="CAB4623615.1"/>
    </source>
</evidence>
<gene>
    <name evidence="2" type="ORF">UFOPK1908_01014</name>
    <name evidence="3" type="ORF">UFOPK2282_01363</name>
    <name evidence="4" type="ORF">UFOPK3576_00855</name>
</gene>
<dbReference type="EMBL" id="CAEZWR010000203">
    <property type="protein sequence ID" value="CAB4676046.1"/>
    <property type="molecule type" value="Genomic_DNA"/>
</dbReference>
<feature type="transmembrane region" description="Helical" evidence="1">
    <location>
        <begin position="41"/>
        <end position="66"/>
    </location>
</feature>
<organism evidence="4">
    <name type="scientific">freshwater metagenome</name>
    <dbReference type="NCBI Taxonomy" id="449393"/>
    <lineage>
        <taxon>unclassified sequences</taxon>
        <taxon>metagenomes</taxon>
        <taxon>ecological metagenomes</taxon>
    </lineage>
</organism>
<dbReference type="Pfam" id="PF07332">
    <property type="entry name" value="Phage_holin_3_6"/>
    <property type="match status" value="1"/>
</dbReference>
<dbReference type="EMBL" id="CAEZVB010000047">
    <property type="protein sequence ID" value="CAB4623615.1"/>
    <property type="molecule type" value="Genomic_DNA"/>
</dbReference>
<sequence>MSDNQPSISELVSKTIMDAKRLATAQLALAKAEIQASKKAITAATALGLTALILAPLAIVFLLFTLAYGLQQMGLQTWAAFGIVSLLILIVIGITAALAVSQAKKVKGPELSIRELNKTVEAFGQTDAS</sequence>
<dbReference type="EMBL" id="CAFBMO010000030">
    <property type="protein sequence ID" value="CAB4907309.1"/>
    <property type="molecule type" value="Genomic_DNA"/>
</dbReference>
<name>A0A6J7GV58_9ZZZZ</name>
<evidence type="ECO:0000313" key="4">
    <source>
        <dbReference type="EMBL" id="CAB4907309.1"/>
    </source>
</evidence>
<keyword evidence="1" id="KW-1133">Transmembrane helix</keyword>
<keyword evidence="1" id="KW-0812">Transmembrane</keyword>
<keyword evidence="1" id="KW-0472">Membrane</keyword>
<accession>A0A6J7GV58</accession>
<feature type="transmembrane region" description="Helical" evidence="1">
    <location>
        <begin position="78"/>
        <end position="100"/>
    </location>
</feature>
<reference evidence="4" key="1">
    <citation type="submission" date="2020-05" db="EMBL/GenBank/DDBJ databases">
        <authorList>
            <person name="Chiriac C."/>
            <person name="Salcher M."/>
            <person name="Ghai R."/>
            <person name="Kavagutti S V."/>
        </authorList>
    </citation>
    <scope>NUCLEOTIDE SEQUENCE</scope>
</reference>
<proteinExistence type="predicted"/>